<accession>A0A2V5IPJ6</accession>
<dbReference type="InterPro" id="IPR003856">
    <property type="entry name" value="LPS_length_determ_N"/>
</dbReference>
<evidence type="ECO:0000256" key="3">
    <source>
        <dbReference type="ARBA" id="ARBA00022475"/>
    </source>
</evidence>
<dbReference type="GO" id="GO:0004713">
    <property type="term" value="F:protein tyrosine kinase activity"/>
    <property type="evidence" value="ECO:0007669"/>
    <property type="project" value="TreeGrafter"/>
</dbReference>
<comment type="similarity">
    <text evidence="2">Belongs to the CpsC/CapA family.</text>
</comment>
<feature type="domain" description="Polysaccharide chain length determinant N-terminal" evidence="9">
    <location>
        <begin position="11"/>
        <end position="91"/>
    </location>
</feature>
<keyword evidence="4 8" id="KW-0812">Transmembrane</keyword>
<dbReference type="AlphaFoldDB" id="A0A2V5IPJ6"/>
<evidence type="ECO:0000259" key="9">
    <source>
        <dbReference type="Pfam" id="PF02706"/>
    </source>
</evidence>
<dbReference type="InterPro" id="IPR050445">
    <property type="entry name" value="Bact_polysacc_biosynth/exp"/>
</dbReference>
<evidence type="ECO:0000256" key="4">
    <source>
        <dbReference type="ARBA" id="ARBA00022692"/>
    </source>
</evidence>
<proteinExistence type="inferred from homology"/>
<dbReference type="PANTHER" id="PTHR32309:SF13">
    <property type="entry name" value="FERRIC ENTEROBACTIN TRANSPORT PROTEIN FEPE"/>
    <property type="match status" value="1"/>
</dbReference>
<name>A0A2V5IPJ6_9MICC</name>
<keyword evidence="6 8" id="KW-0472">Membrane</keyword>
<dbReference type="PANTHER" id="PTHR32309">
    <property type="entry name" value="TYROSINE-PROTEIN KINASE"/>
    <property type="match status" value="1"/>
</dbReference>
<dbReference type="Pfam" id="PF02706">
    <property type="entry name" value="Wzz"/>
    <property type="match status" value="1"/>
</dbReference>
<comment type="subcellular location">
    <subcellularLocation>
        <location evidence="1">Cell membrane</location>
        <topology evidence="1">Multi-pass membrane protein</topology>
    </subcellularLocation>
</comment>
<feature type="transmembrane region" description="Helical" evidence="8">
    <location>
        <begin position="217"/>
        <end position="238"/>
    </location>
</feature>
<sequence length="475" mass="51497">MSQKELLPTVKLSDLAKIIAHRWLVIVVTLACCVSIAAFLGMAAPKTYTATASLTVSPITTNPFSSAAVNQQINITTERAILASGEVAALAAKDLGEKVTPGTLQSNSETAAPSGSQVLQVSVTLPDGQKAADQANALAKAYLQFRSEGAAEVAAGYIEQLDARIKTLTDQSVLSDGQLQQLQDLMQQRTSLILASATPGRIIGYATSSSGQSSMSILVFLAAGTMGGLLLGMGLALLRERTDPLVRRTARQGAFFDSELVRLNDDDQESVRWLVRNVRGLGSRQPRQHTTFVGIISLPGGGPAGLAWWLAELTQAHKLNVATVVAHDISQESIDLGWPARSNPEQWIQHDVVYVEIDNKLTGTRLADLAERMDMLFVISGKSTRLKHLRATMTLIAGMPQERIKPIYYVPSRKKKTSRRKSRKPHIPVRYVPPESRLDGRANQKNLEPGHELDSSAPREAPRGVLVPQRLKKGN</sequence>
<evidence type="ECO:0000256" key="5">
    <source>
        <dbReference type="ARBA" id="ARBA00022989"/>
    </source>
</evidence>
<feature type="transmembrane region" description="Helical" evidence="8">
    <location>
        <begin position="21"/>
        <end position="44"/>
    </location>
</feature>
<reference evidence="10 11" key="1">
    <citation type="submission" date="2018-05" db="EMBL/GenBank/DDBJ databases">
        <title>Genetic diversity of glacier-inhabiting Cryobacterium bacteria in China and description of Cryobacterium mengkeensis sp. nov. and Arthrobacter glacialis sp. nov.</title>
        <authorList>
            <person name="Liu Q."/>
            <person name="Xin Y.-H."/>
        </authorList>
    </citation>
    <scope>NUCLEOTIDE SEQUENCE [LARGE SCALE GENOMIC DNA]</scope>
    <source>
        <strain evidence="10 11">B7</strain>
    </source>
</reference>
<evidence type="ECO:0000256" key="8">
    <source>
        <dbReference type="SAM" id="Phobius"/>
    </source>
</evidence>
<evidence type="ECO:0000256" key="7">
    <source>
        <dbReference type="SAM" id="MobiDB-lite"/>
    </source>
</evidence>
<evidence type="ECO:0000313" key="11">
    <source>
        <dbReference type="Proteomes" id="UP000247980"/>
    </source>
</evidence>
<feature type="compositionally biased region" description="Basic residues" evidence="7">
    <location>
        <begin position="412"/>
        <end position="427"/>
    </location>
</feature>
<protein>
    <recommendedName>
        <fullName evidence="9">Polysaccharide chain length determinant N-terminal domain-containing protein</fullName>
    </recommendedName>
</protein>
<gene>
    <name evidence="10" type="ORF">CVS30_16030</name>
</gene>
<evidence type="ECO:0000256" key="1">
    <source>
        <dbReference type="ARBA" id="ARBA00004651"/>
    </source>
</evidence>
<keyword evidence="5 8" id="KW-1133">Transmembrane helix</keyword>
<comment type="caution">
    <text evidence="10">The sequence shown here is derived from an EMBL/GenBank/DDBJ whole genome shotgun (WGS) entry which is preliminary data.</text>
</comment>
<evidence type="ECO:0000256" key="6">
    <source>
        <dbReference type="ARBA" id="ARBA00023136"/>
    </source>
</evidence>
<dbReference type="EMBL" id="QJVC01000024">
    <property type="protein sequence ID" value="PYI37322.1"/>
    <property type="molecule type" value="Genomic_DNA"/>
</dbReference>
<feature type="compositionally biased region" description="Basic and acidic residues" evidence="7">
    <location>
        <begin position="436"/>
        <end position="454"/>
    </location>
</feature>
<organism evidence="10 11">
    <name type="scientific">Arthrobacter psychrolactophilus</name>
    <dbReference type="NCBI Taxonomy" id="92442"/>
    <lineage>
        <taxon>Bacteria</taxon>
        <taxon>Bacillati</taxon>
        <taxon>Actinomycetota</taxon>
        <taxon>Actinomycetes</taxon>
        <taxon>Micrococcales</taxon>
        <taxon>Micrococcaceae</taxon>
        <taxon>Arthrobacter</taxon>
    </lineage>
</organism>
<feature type="region of interest" description="Disordered" evidence="7">
    <location>
        <begin position="412"/>
        <end position="475"/>
    </location>
</feature>
<dbReference type="Proteomes" id="UP000247980">
    <property type="component" value="Unassembled WGS sequence"/>
</dbReference>
<keyword evidence="11" id="KW-1185">Reference proteome</keyword>
<evidence type="ECO:0000256" key="2">
    <source>
        <dbReference type="ARBA" id="ARBA00006683"/>
    </source>
</evidence>
<evidence type="ECO:0000313" key="10">
    <source>
        <dbReference type="EMBL" id="PYI37322.1"/>
    </source>
</evidence>
<dbReference type="GO" id="GO:0005886">
    <property type="term" value="C:plasma membrane"/>
    <property type="evidence" value="ECO:0007669"/>
    <property type="project" value="UniProtKB-SubCell"/>
</dbReference>
<dbReference type="OrthoDB" id="5171097at2"/>
<keyword evidence="3" id="KW-1003">Cell membrane</keyword>